<evidence type="ECO:0000256" key="1">
    <source>
        <dbReference type="SAM" id="MobiDB-lite"/>
    </source>
</evidence>
<evidence type="ECO:0000313" key="3">
    <source>
        <dbReference type="Proteomes" id="UP000694843"/>
    </source>
</evidence>
<sequence length="1145" mass="123841">MWLSVTLRVVFSLGFVCSLPSVSLAAAKQRSSPPARSRSGPAPTIIFNSARNVIQLPASRSPSPPLMKHFNSVSRLNPRNAPLKSAAGGPIAQRLPRVSADVSRIPASYSVIGAPLVQTNIQSSVSRQQHGGTLMSRPRNELMKTIPGAITLSSLPTMTTPPKPSRSSKMVLPDHQNVEVPVKLHAQAAGATTKTDHPVGVHKVAIEPSGSGSQNNSIPMQTIAFANSAVPSYAKKAHSPVLPAGSGTALPKSLLGAAGAGGAVIPNYFLMNPPMQKQRSTDSLTAIRNVGKSGDENKTQSEVGVDVTLRDLHHEWKSEILKQYYHTISSANVPSIRNMSDALDKNKTEPQKASSKILLMTANTMNSSDGVSLNKLRNVPVSNDNKLALVRDVATTLNSSSRNYERVSRNASASLPVNVIVRNASSKDGVSLINGSNTMKLDQRETVVKTSTNERTAGITAVTTQRVISAVIPPSVGVSLEDRKNSSRLDKTKDVYIPTRSTTSDKMTEYLGDATSLLNVPTTTPEKYPETTEARTFIETSDVIKHDNHLPISSPPINTNTRQTQNTNDSEDTTEYDMKFKRPKEGITGSKTDVRFMNEGSISKAINSAPLNVIPSPPRKDPNRFLYINNSGIAAENIRLKPEERTVLVTLVDKQGKKIVVPAIFTPTDTKAAPSQATGLSALQVNADAKISLPATPKPSVLNTAEENKIKDTNILKHQEHKKHFVQHESTSSTARSTTLPMTEATNLIDLIWRSATEAVTPMTTTSIPTTEGTRVTNLIDLILQSATESPVTTTQKTTKGTTTRTTNLIDLIWQSASESPVTTTQKTTKGTTTRTTNLIDLIWQSATESPMTTVPTTTTVTTTRGTNLIDLIWQSATSETGIESTTPQMTQVVATESTPNNTLIPVLKDIINQIEARLNELQEGIANGNTSLIEEVNLLAAKMVEDSDNLAKVSIDRKPDRDSYLVRSSDRNGNRRPGVRVADIVRDTAISPVLTRLRDEVSRGAERIRKEMSHFADDTAETLMRGVDDASERVSKITATSYRGALQTRDAFVGLLGKALENMGVFVSNALQDTIETAFGTARSVGQFIEGLNENLIGGILRQGESVRNLFANTIEEMGKAGDRTIEVVNRVVDRNIKTITEDI</sequence>
<feature type="compositionally biased region" description="Low complexity" evidence="1">
    <location>
        <begin position="558"/>
        <end position="568"/>
    </location>
</feature>
<keyword evidence="3" id="KW-1185">Reference proteome</keyword>
<evidence type="ECO:0000256" key="2">
    <source>
        <dbReference type="SAM" id="SignalP"/>
    </source>
</evidence>
<gene>
    <name evidence="4 5" type="primary">LOC108666735</name>
</gene>
<dbReference type="Proteomes" id="UP000694843">
    <property type="component" value="Unplaced"/>
</dbReference>
<feature type="chain" id="PRO_5044664366" evidence="2">
    <location>
        <begin position="19"/>
        <end position="1145"/>
    </location>
</feature>
<organism evidence="3 5">
    <name type="scientific">Hyalella azteca</name>
    <name type="common">Amphipod</name>
    <dbReference type="NCBI Taxonomy" id="294128"/>
    <lineage>
        <taxon>Eukaryota</taxon>
        <taxon>Metazoa</taxon>
        <taxon>Ecdysozoa</taxon>
        <taxon>Arthropoda</taxon>
        <taxon>Crustacea</taxon>
        <taxon>Multicrustacea</taxon>
        <taxon>Malacostraca</taxon>
        <taxon>Eumalacostraca</taxon>
        <taxon>Peracarida</taxon>
        <taxon>Amphipoda</taxon>
        <taxon>Senticaudata</taxon>
        <taxon>Talitrida</taxon>
        <taxon>Talitroidea</taxon>
        <taxon>Hyalellidae</taxon>
        <taxon>Hyalella</taxon>
    </lineage>
</organism>
<keyword evidence="2" id="KW-0732">Signal</keyword>
<dbReference type="RefSeq" id="XP_018009144.1">
    <property type="nucleotide sequence ID" value="XM_018153655.2"/>
</dbReference>
<dbReference type="KEGG" id="hazt:108666735"/>
<dbReference type="OrthoDB" id="10610144at2759"/>
<reference evidence="4 5" key="1">
    <citation type="submission" date="2025-04" db="UniProtKB">
        <authorList>
            <consortium name="RefSeq"/>
        </authorList>
    </citation>
    <scope>IDENTIFICATION</scope>
    <source>
        <tissue evidence="4 5">Whole organism</tissue>
    </source>
</reference>
<feature type="signal peptide" evidence="2">
    <location>
        <begin position="1"/>
        <end position="18"/>
    </location>
</feature>
<proteinExistence type="predicted"/>
<dbReference type="GeneID" id="108666735"/>
<evidence type="ECO:0000313" key="5">
    <source>
        <dbReference type="RefSeq" id="XP_018009144.1"/>
    </source>
</evidence>
<protein>
    <submittedName>
        <fullName evidence="4 5">Mucin-5AC</fullName>
    </submittedName>
</protein>
<dbReference type="AlphaFoldDB" id="A0A8B7N786"/>
<evidence type="ECO:0000313" key="4">
    <source>
        <dbReference type="RefSeq" id="XP_018009143.1"/>
    </source>
</evidence>
<accession>A0A8B7N786</accession>
<feature type="region of interest" description="Disordered" evidence="1">
    <location>
        <begin position="547"/>
        <end position="574"/>
    </location>
</feature>
<name>A0A8B7N786_HYAAZ</name>
<dbReference type="RefSeq" id="XP_018009143.1">
    <property type="nucleotide sequence ID" value="XM_018153654.2"/>
</dbReference>